<sequence>MKLRVTGLRVTHSSDGSSSGDPPHSKRSQHRPPRPQVPSTPSLNCVKLWIKVLCPDAAFQSHPMDGGLIG</sequence>
<protein>
    <submittedName>
        <fullName evidence="2">Uncharacterized protein</fullName>
    </submittedName>
</protein>
<feature type="region of interest" description="Disordered" evidence="1">
    <location>
        <begin position="1"/>
        <end position="41"/>
    </location>
</feature>
<comment type="caution">
    <text evidence="2">The sequence shown here is derived from an EMBL/GenBank/DDBJ whole genome shotgun (WGS) entry which is preliminary data.</text>
</comment>
<organism evidence="2 3">
    <name type="scientific">Phytophthora oleae</name>
    <dbReference type="NCBI Taxonomy" id="2107226"/>
    <lineage>
        <taxon>Eukaryota</taxon>
        <taxon>Sar</taxon>
        <taxon>Stramenopiles</taxon>
        <taxon>Oomycota</taxon>
        <taxon>Peronosporomycetes</taxon>
        <taxon>Peronosporales</taxon>
        <taxon>Peronosporaceae</taxon>
        <taxon>Phytophthora</taxon>
    </lineage>
</organism>
<dbReference type="EMBL" id="JBIMZQ010000046">
    <property type="protein sequence ID" value="KAL3659492.1"/>
    <property type="molecule type" value="Genomic_DNA"/>
</dbReference>
<dbReference type="Proteomes" id="UP001632037">
    <property type="component" value="Unassembled WGS sequence"/>
</dbReference>
<reference evidence="2 3" key="1">
    <citation type="submission" date="2024-09" db="EMBL/GenBank/DDBJ databases">
        <title>Genome sequencing and assembly of Phytophthora oleae, isolate VK10A, causative agent of rot of olive drupes.</title>
        <authorList>
            <person name="Conti Taguali S."/>
            <person name="Riolo M."/>
            <person name="La Spada F."/>
            <person name="Cacciola S.O."/>
            <person name="Dionisio G."/>
        </authorList>
    </citation>
    <scope>NUCLEOTIDE SEQUENCE [LARGE SCALE GENOMIC DNA]</scope>
    <source>
        <strain evidence="2 3">VK10A</strain>
    </source>
</reference>
<feature type="compositionally biased region" description="Low complexity" evidence="1">
    <location>
        <begin position="13"/>
        <end position="22"/>
    </location>
</feature>
<evidence type="ECO:0000313" key="2">
    <source>
        <dbReference type="EMBL" id="KAL3659492.1"/>
    </source>
</evidence>
<keyword evidence="3" id="KW-1185">Reference proteome</keyword>
<accession>A0ABD3EY67</accession>
<evidence type="ECO:0000313" key="3">
    <source>
        <dbReference type="Proteomes" id="UP001632037"/>
    </source>
</evidence>
<name>A0ABD3EY67_9STRA</name>
<dbReference type="AlphaFoldDB" id="A0ABD3EY67"/>
<evidence type="ECO:0000256" key="1">
    <source>
        <dbReference type="SAM" id="MobiDB-lite"/>
    </source>
</evidence>
<proteinExistence type="predicted"/>
<gene>
    <name evidence="2" type="ORF">V7S43_015483</name>
</gene>